<dbReference type="AlphaFoldDB" id="A0A2U2XAL3"/>
<evidence type="ECO:0000313" key="1">
    <source>
        <dbReference type="EMBL" id="PWH84790.1"/>
    </source>
</evidence>
<accession>A0A2U2XAL3</accession>
<organism evidence="1 2">
    <name type="scientific">Brumimicrobium oceani</name>
    <dbReference type="NCBI Taxonomy" id="2100725"/>
    <lineage>
        <taxon>Bacteria</taxon>
        <taxon>Pseudomonadati</taxon>
        <taxon>Bacteroidota</taxon>
        <taxon>Flavobacteriia</taxon>
        <taxon>Flavobacteriales</taxon>
        <taxon>Crocinitomicaceae</taxon>
        <taxon>Brumimicrobium</taxon>
    </lineage>
</organism>
<dbReference type="Proteomes" id="UP000245370">
    <property type="component" value="Unassembled WGS sequence"/>
</dbReference>
<comment type="caution">
    <text evidence="1">The sequence shown here is derived from an EMBL/GenBank/DDBJ whole genome shotgun (WGS) entry which is preliminary data.</text>
</comment>
<protein>
    <submittedName>
        <fullName evidence="1">Uncharacterized protein</fullName>
    </submittedName>
</protein>
<dbReference type="EMBL" id="QFRJ01000011">
    <property type="protein sequence ID" value="PWH84790.1"/>
    <property type="molecule type" value="Genomic_DNA"/>
</dbReference>
<dbReference type="OrthoDB" id="1467706at2"/>
<dbReference type="RefSeq" id="WP_109360197.1">
    <property type="nucleotide sequence ID" value="NZ_QFRJ01000011.1"/>
</dbReference>
<sequence length="123" mass="14222">MKQILIISLLFVIIGCSSQEEKISEGMKPFMTENFPDATYEVGIEGSLHTLKISDPGNMMNKENYEPIVMKTFSEFYKIFMKSTKGADSASKFELIYENETLNWKSERFTLTQLSDNYQDYVN</sequence>
<reference evidence="1 2" key="2">
    <citation type="submission" date="2018-05" db="EMBL/GenBank/DDBJ databases">
        <authorList>
            <person name="Lanie J.A."/>
            <person name="Ng W.-L."/>
            <person name="Kazmierczak K.M."/>
            <person name="Andrzejewski T.M."/>
            <person name="Davidsen T.M."/>
            <person name="Wayne K.J."/>
            <person name="Tettelin H."/>
            <person name="Glass J.I."/>
            <person name="Rusch D."/>
            <person name="Podicherti R."/>
            <person name="Tsui H.-C.T."/>
            <person name="Winkler M.E."/>
        </authorList>
    </citation>
    <scope>NUCLEOTIDE SEQUENCE [LARGE SCALE GENOMIC DNA]</scope>
    <source>
        <strain evidence="1 2">C305</strain>
    </source>
</reference>
<dbReference type="PROSITE" id="PS51257">
    <property type="entry name" value="PROKAR_LIPOPROTEIN"/>
    <property type="match status" value="1"/>
</dbReference>
<proteinExistence type="predicted"/>
<evidence type="ECO:0000313" key="2">
    <source>
        <dbReference type="Proteomes" id="UP000245370"/>
    </source>
</evidence>
<gene>
    <name evidence="1" type="ORF">DIT68_12730</name>
</gene>
<reference evidence="1 2" key="1">
    <citation type="submission" date="2018-05" db="EMBL/GenBank/DDBJ databases">
        <title>Brumimicrobium oceani sp. nov., isolated from coastal sediment.</title>
        <authorList>
            <person name="Kou Y."/>
        </authorList>
    </citation>
    <scope>NUCLEOTIDE SEQUENCE [LARGE SCALE GENOMIC DNA]</scope>
    <source>
        <strain evidence="1 2">C305</strain>
    </source>
</reference>
<keyword evidence="2" id="KW-1185">Reference proteome</keyword>
<name>A0A2U2XAL3_9FLAO</name>